<accession>A0A0R3U103</accession>
<name>A0A0R3U103_RODNA</name>
<dbReference type="STRING" id="102285.A0A0R3U103"/>
<evidence type="ECO:0000313" key="3">
    <source>
        <dbReference type="WBParaSite" id="HNAJ_0001380201-mRNA-1"/>
    </source>
</evidence>
<organism evidence="3">
    <name type="scientific">Rodentolepis nana</name>
    <name type="common">Dwarf tapeworm</name>
    <name type="synonym">Hymenolepis nana</name>
    <dbReference type="NCBI Taxonomy" id="102285"/>
    <lineage>
        <taxon>Eukaryota</taxon>
        <taxon>Metazoa</taxon>
        <taxon>Spiralia</taxon>
        <taxon>Lophotrochozoa</taxon>
        <taxon>Platyhelminthes</taxon>
        <taxon>Cestoda</taxon>
        <taxon>Eucestoda</taxon>
        <taxon>Cyclophyllidea</taxon>
        <taxon>Hymenolepididae</taxon>
        <taxon>Rodentolepis</taxon>
    </lineage>
</organism>
<dbReference type="OrthoDB" id="6682367at2759"/>
<dbReference type="Proteomes" id="UP000278807">
    <property type="component" value="Unassembled WGS sequence"/>
</dbReference>
<proteinExistence type="predicted"/>
<dbReference type="AlphaFoldDB" id="A0A0R3U103"/>
<dbReference type="EMBL" id="UZAE01016171">
    <property type="protein sequence ID" value="VDO17051.1"/>
    <property type="molecule type" value="Genomic_DNA"/>
</dbReference>
<reference evidence="1 2" key="2">
    <citation type="submission" date="2018-11" db="EMBL/GenBank/DDBJ databases">
        <authorList>
            <consortium name="Pathogen Informatics"/>
        </authorList>
    </citation>
    <scope>NUCLEOTIDE SEQUENCE [LARGE SCALE GENOMIC DNA]</scope>
</reference>
<gene>
    <name evidence="1" type="ORF">HNAJ_LOCUS13776</name>
</gene>
<protein>
    <submittedName>
        <fullName evidence="3">Reverse transcriptase domain-containing protein</fullName>
    </submittedName>
</protein>
<keyword evidence="2" id="KW-1185">Reference proteome</keyword>
<evidence type="ECO:0000313" key="1">
    <source>
        <dbReference type="EMBL" id="VDO17051.1"/>
    </source>
</evidence>
<reference evidence="3" key="1">
    <citation type="submission" date="2017-02" db="UniProtKB">
        <authorList>
            <consortium name="WormBaseParasite"/>
        </authorList>
    </citation>
    <scope>IDENTIFICATION</scope>
</reference>
<dbReference type="WBParaSite" id="HNAJ_0001380201-mRNA-1">
    <property type="protein sequence ID" value="HNAJ_0001380201-mRNA-1"/>
    <property type="gene ID" value="HNAJ_0001380201"/>
</dbReference>
<sequence>MMVGTDMNRAFDALPGLKDLMPESYGGNVKMTFEEMCEKQSALMKSIPDHGTGFAISVDESQRPKECRNLFVHYKDLSDDLMGKSGTYVKLNDEL</sequence>
<evidence type="ECO:0000313" key="2">
    <source>
        <dbReference type="Proteomes" id="UP000278807"/>
    </source>
</evidence>